<dbReference type="EMBL" id="KB742701">
    <property type="protein sequence ID" value="EOB05291.1"/>
    <property type="molecule type" value="Genomic_DNA"/>
</dbReference>
<organism evidence="2 3">
    <name type="scientific">Anas platyrhynchos</name>
    <name type="common">Mallard</name>
    <name type="synonym">Anas boschas</name>
    <dbReference type="NCBI Taxonomy" id="8839"/>
    <lineage>
        <taxon>Eukaryota</taxon>
        <taxon>Metazoa</taxon>
        <taxon>Chordata</taxon>
        <taxon>Craniata</taxon>
        <taxon>Vertebrata</taxon>
        <taxon>Euteleostomi</taxon>
        <taxon>Archelosauria</taxon>
        <taxon>Archosauria</taxon>
        <taxon>Dinosauria</taxon>
        <taxon>Saurischia</taxon>
        <taxon>Theropoda</taxon>
        <taxon>Coelurosauria</taxon>
        <taxon>Aves</taxon>
        <taxon>Neognathae</taxon>
        <taxon>Galloanserae</taxon>
        <taxon>Anseriformes</taxon>
        <taxon>Anatidae</taxon>
        <taxon>Anatinae</taxon>
        <taxon>Anas</taxon>
    </lineage>
</organism>
<keyword evidence="3" id="KW-1185">Reference proteome</keyword>
<feature type="transmembrane region" description="Helical" evidence="1">
    <location>
        <begin position="21"/>
        <end position="40"/>
    </location>
</feature>
<keyword evidence="1" id="KW-1133">Transmembrane helix</keyword>
<name>R0K560_ANAPL</name>
<accession>R0K560</accession>
<dbReference type="Proteomes" id="UP000296049">
    <property type="component" value="Unassembled WGS sequence"/>
</dbReference>
<reference evidence="3" key="1">
    <citation type="journal article" date="2013" name="Nat. Genet.">
        <title>The duck genome and transcriptome provide insight into an avian influenza virus reservoir species.</title>
        <authorList>
            <person name="Huang Y."/>
            <person name="Li Y."/>
            <person name="Burt D.W."/>
            <person name="Chen H."/>
            <person name="Zhang Y."/>
            <person name="Qian W."/>
            <person name="Kim H."/>
            <person name="Gan S."/>
            <person name="Zhao Y."/>
            <person name="Li J."/>
            <person name="Yi K."/>
            <person name="Feng H."/>
            <person name="Zhu P."/>
            <person name="Li B."/>
            <person name="Liu Q."/>
            <person name="Fairley S."/>
            <person name="Magor K.E."/>
            <person name="Du Z."/>
            <person name="Hu X."/>
            <person name="Goodman L."/>
            <person name="Tafer H."/>
            <person name="Vignal A."/>
            <person name="Lee T."/>
            <person name="Kim K.W."/>
            <person name="Sheng Z."/>
            <person name="An Y."/>
            <person name="Searle S."/>
            <person name="Herrero J."/>
            <person name="Groenen M.A."/>
            <person name="Crooijmans R.P."/>
            <person name="Faraut T."/>
            <person name="Cai Q."/>
            <person name="Webster R.G."/>
            <person name="Aldridge J.R."/>
            <person name="Warren W.C."/>
            <person name="Bartschat S."/>
            <person name="Kehr S."/>
            <person name="Marz M."/>
            <person name="Stadler P.F."/>
            <person name="Smith J."/>
            <person name="Kraus R.H."/>
            <person name="Zhao Y."/>
            <person name="Ren L."/>
            <person name="Fei J."/>
            <person name="Morisson M."/>
            <person name="Kaiser P."/>
            <person name="Griffin D.K."/>
            <person name="Rao M."/>
            <person name="Pitel F."/>
            <person name="Wang J."/>
            <person name="Li N."/>
        </authorList>
    </citation>
    <scope>NUCLEOTIDE SEQUENCE [LARGE SCALE GENOMIC DNA]</scope>
</reference>
<protein>
    <submittedName>
        <fullName evidence="2">Uncharacterized protein</fullName>
    </submittedName>
</protein>
<evidence type="ECO:0000256" key="1">
    <source>
        <dbReference type="SAM" id="Phobius"/>
    </source>
</evidence>
<dbReference type="AlphaFoldDB" id="R0K560"/>
<proteinExistence type="predicted"/>
<sequence length="254" mass="27650">MATPQSITLCEWVGNCVSGPVAILSLCFPLTLVYSMCTYLNTGKSSKAKRAPWSGQRFKSLLFLKGTTARAAPNTGGNCLCTTLGRCKETAAFEERGSSPTLQPVPIHHTADGPSPRLCTEHLKLCLTDEHYPITFEAYQPNRDLPAAAFGADQQNDVLIFCKGLRAPRKRPFSIARQSVCSERLNPTMTDSSDDDSKLAVCHANGEKNMGIDSALEGLEILCLDSSFPNSFWLVPSSNELDCMSHSGRQKDLS</sequence>
<keyword evidence="1" id="KW-0472">Membrane</keyword>
<evidence type="ECO:0000313" key="2">
    <source>
        <dbReference type="EMBL" id="EOB05291.1"/>
    </source>
</evidence>
<evidence type="ECO:0000313" key="3">
    <source>
        <dbReference type="Proteomes" id="UP000296049"/>
    </source>
</evidence>
<gene>
    <name evidence="2" type="ORF">Anapl_05446</name>
</gene>
<keyword evidence="1" id="KW-0812">Transmembrane</keyword>